<dbReference type="Proteomes" id="UP000243753">
    <property type="component" value="Chromosome"/>
</dbReference>
<keyword evidence="1" id="KW-0472">Membrane</keyword>
<dbReference type="EMBL" id="CP022389">
    <property type="protein sequence ID" value="ATA93994.1"/>
    <property type="molecule type" value="Genomic_DNA"/>
</dbReference>
<protein>
    <submittedName>
        <fullName evidence="2">Uncharacterized protein</fullName>
    </submittedName>
</protein>
<evidence type="ECO:0000313" key="2">
    <source>
        <dbReference type="EMBL" id="ATA93994.1"/>
    </source>
</evidence>
<feature type="transmembrane region" description="Helical" evidence="1">
    <location>
        <begin position="6"/>
        <end position="25"/>
    </location>
</feature>
<reference evidence="3" key="1">
    <citation type="submission" date="2017-06" db="EMBL/GenBank/DDBJ databases">
        <title>Capnocytophaga spp. assemblies.</title>
        <authorList>
            <person name="Gulvik C.A."/>
        </authorList>
    </citation>
    <scope>NUCLEOTIDE SEQUENCE [LARGE SCALE GENOMIC DNA]</scope>
    <source>
        <strain evidence="3">H3936</strain>
    </source>
</reference>
<evidence type="ECO:0000256" key="1">
    <source>
        <dbReference type="SAM" id="Phobius"/>
    </source>
</evidence>
<gene>
    <name evidence="2" type="ORF">CGC54_06450</name>
</gene>
<name>A0AAC9Z3B9_9FLAO</name>
<sequence>MKEDCIYFIGITFYLLVLAVCMILFRKKNITSLRFLLLSALFLLMLNITYWVVIRIFTNSYEGVLLVYAAMVLNVIAIPTIATLSMLKHKIKFSKK</sequence>
<keyword evidence="1" id="KW-1133">Transmembrane helix</keyword>
<organism evidence="2 3">
    <name type="scientific">Capnocytophaga canimorsus</name>
    <dbReference type="NCBI Taxonomy" id="28188"/>
    <lineage>
        <taxon>Bacteria</taxon>
        <taxon>Pseudomonadati</taxon>
        <taxon>Bacteroidota</taxon>
        <taxon>Flavobacteriia</taxon>
        <taxon>Flavobacteriales</taxon>
        <taxon>Flavobacteriaceae</taxon>
        <taxon>Capnocytophaga</taxon>
    </lineage>
</organism>
<dbReference type="AlphaFoldDB" id="A0AAC9Z3B9"/>
<evidence type="ECO:0000313" key="3">
    <source>
        <dbReference type="Proteomes" id="UP000243753"/>
    </source>
</evidence>
<keyword evidence="1" id="KW-0812">Transmembrane</keyword>
<proteinExistence type="predicted"/>
<feature type="transmembrane region" description="Helical" evidence="1">
    <location>
        <begin position="65"/>
        <end position="87"/>
    </location>
</feature>
<feature type="transmembrane region" description="Helical" evidence="1">
    <location>
        <begin position="32"/>
        <end position="53"/>
    </location>
</feature>
<accession>A0AAC9Z3B9</accession>